<dbReference type="GeneID" id="14375156"/>
<proteinExistence type="predicted"/>
<accession>L0I9L9</accession>
<dbReference type="KEGG" id="hru:Halru_0902"/>
<dbReference type="EMBL" id="CP003050">
    <property type="protein sequence ID" value="AGB15523.1"/>
    <property type="molecule type" value="Genomic_DNA"/>
</dbReference>
<evidence type="ECO:0000313" key="1">
    <source>
        <dbReference type="EMBL" id="AGB15523.1"/>
    </source>
</evidence>
<gene>
    <name evidence="1" type="ordered locus">Halru_0902</name>
</gene>
<dbReference type="eggNOG" id="ENOG502N5BG">
    <property type="taxonomic scope" value="Archaea"/>
</dbReference>
<reference evidence="1" key="1">
    <citation type="submission" date="2011-09" db="EMBL/GenBank/DDBJ databases">
        <title>Complete sequence of Halovivax ruber XH-70.</title>
        <authorList>
            <consortium name="US DOE Joint Genome Institute"/>
            <person name="Lucas S."/>
            <person name="Han J."/>
            <person name="Lapidus A."/>
            <person name="Cheng J.-F."/>
            <person name="Goodwin L."/>
            <person name="Pitluck S."/>
            <person name="Peters L."/>
            <person name="Mikhailova N."/>
            <person name="Davenport K."/>
            <person name="Detter J.C."/>
            <person name="Han C."/>
            <person name="Tapia R."/>
            <person name="Land M."/>
            <person name="Hauser L."/>
            <person name="Kyrpides N."/>
            <person name="Ivanova N."/>
            <person name="Pagani I."/>
            <person name="Sproer C."/>
            <person name="Anderson I."/>
            <person name="Woyke T."/>
        </authorList>
    </citation>
    <scope>NUCLEOTIDE SEQUENCE</scope>
    <source>
        <strain evidence="1">XH-70</strain>
    </source>
</reference>
<dbReference type="Proteomes" id="UP000010846">
    <property type="component" value="Chromosome"/>
</dbReference>
<evidence type="ECO:0000313" key="2">
    <source>
        <dbReference type="Proteomes" id="UP000010846"/>
    </source>
</evidence>
<keyword evidence="2" id="KW-1185">Reference proteome</keyword>
<dbReference type="OrthoDB" id="351255at2157"/>
<organism evidence="1 2">
    <name type="scientific">Halovivax ruber (strain DSM 18193 / JCM 13892 / XH-70)</name>
    <dbReference type="NCBI Taxonomy" id="797302"/>
    <lineage>
        <taxon>Archaea</taxon>
        <taxon>Methanobacteriati</taxon>
        <taxon>Methanobacteriota</taxon>
        <taxon>Stenosarchaea group</taxon>
        <taxon>Halobacteria</taxon>
        <taxon>Halobacteriales</taxon>
        <taxon>Natrialbaceae</taxon>
        <taxon>Halovivax</taxon>
    </lineage>
</organism>
<dbReference type="Pfam" id="PF18742">
    <property type="entry name" value="DpnII-MboI"/>
    <property type="match status" value="1"/>
</dbReference>
<sequence length="346" mass="40529">MRQYISSIDYTSNPDPNQSIVVEVAIEDIGDGVYLRFKKTVAVLKGSSQEPKEISSKTLEMDNINYDDFEGLVEVLFEFLESKSKPIFSKELTSFDGTFSEKEKVSTSFQSEREQSSNYGFESLGMTIGEFYFDFWPSEGRDWKFRIPPSDKISEGQMENHNNLIELYYTFVDFLKTEYSQEVDWADQDDPTAIQRSAVDKVEFLFERFDQIATPLQNRSRERDPVSMQDEYDVQYLLHGLLKLYFDDVRAEEYFKRHAGKNPRIDFLLEEYGIGIEVKRPSENRTMESIRIALAEDKELYRKDSSCEKLLIFIYDPERRIENAPEFKMSLSEEDSNLETRVTIVQ</sequence>
<dbReference type="HOGENOM" id="CLU_800785_0_0_2"/>
<protein>
    <submittedName>
        <fullName evidence="1">Uncharacterized protein</fullName>
    </submittedName>
</protein>
<dbReference type="RefSeq" id="WP_015300190.1">
    <property type="nucleotide sequence ID" value="NC_019964.1"/>
</dbReference>
<name>L0I9L9_HALRX</name>
<dbReference type="AlphaFoldDB" id="L0I9L9"/>